<accession>A0A1Y4DQA7</accession>
<dbReference type="Pfam" id="PF01402">
    <property type="entry name" value="RHH_1"/>
    <property type="match status" value="1"/>
</dbReference>
<gene>
    <name evidence="2" type="ORF">B5F75_01900</name>
</gene>
<dbReference type="InterPro" id="IPR002145">
    <property type="entry name" value="CopG"/>
</dbReference>
<protein>
    <recommendedName>
        <fullName evidence="1">Ribbon-helix-helix protein CopG domain-containing protein</fullName>
    </recommendedName>
</protein>
<name>A0A1Y4DQA7_9BACT</name>
<evidence type="ECO:0000259" key="1">
    <source>
        <dbReference type="Pfam" id="PF01402"/>
    </source>
</evidence>
<dbReference type="EMBL" id="NFJD01000001">
    <property type="protein sequence ID" value="OUO57551.1"/>
    <property type="molecule type" value="Genomic_DNA"/>
</dbReference>
<dbReference type="AlphaFoldDB" id="A0A1Y4DQA7"/>
<organism evidence="2 3">
    <name type="scientific">Candidatus Avelusimicrobium gallicola</name>
    <dbReference type="NCBI Taxonomy" id="2562704"/>
    <lineage>
        <taxon>Bacteria</taxon>
        <taxon>Pseudomonadati</taxon>
        <taxon>Elusimicrobiota</taxon>
        <taxon>Elusimicrobia</taxon>
        <taxon>Elusimicrobiales</taxon>
        <taxon>Elusimicrobiaceae</taxon>
        <taxon>Candidatus Avelusimicrobium</taxon>
    </lineage>
</organism>
<proteinExistence type="predicted"/>
<evidence type="ECO:0000313" key="2">
    <source>
        <dbReference type="EMBL" id="OUO57551.1"/>
    </source>
</evidence>
<sequence>MIFNTPMCYNITMEKQTPKKTNPTIAFVATPEIVQALEKRSKTEERSISWLIRKALEAYLHI</sequence>
<comment type="caution">
    <text evidence="2">The sequence shown here is derived from an EMBL/GenBank/DDBJ whole genome shotgun (WGS) entry which is preliminary data.</text>
</comment>
<feature type="domain" description="Ribbon-helix-helix protein CopG" evidence="1">
    <location>
        <begin position="31"/>
        <end position="60"/>
    </location>
</feature>
<dbReference type="GO" id="GO:0006355">
    <property type="term" value="P:regulation of DNA-templated transcription"/>
    <property type="evidence" value="ECO:0007669"/>
    <property type="project" value="InterPro"/>
</dbReference>
<evidence type="ECO:0000313" key="3">
    <source>
        <dbReference type="Proteomes" id="UP000196368"/>
    </source>
</evidence>
<dbReference type="CDD" id="cd21631">
    <property type="entry name" value="RHH_CopG_NikR-like"/>
    <property type="match status" value="1"/>
</dbReference>
<keyword evidence="3" id="KW-1185">Reference proteome</keyword>
<dbReference type="Proteomes" id="UP000196368">
    <property type="component" value="Unassembled WGS sequence"/>
</dbReference>
<reference evidence="3" key="1">
    <citation type="submission" date="2017-04" db="EMBL/GenBank/DDBJ databases">
        <title>Function of individual gut microbiota members based on whole genome sequencing of pure cultures obtained from chicken caecum.</title>
        <authorList>
            <person name="Medvecky M."/>
            <person name="Cejkova D."/>
            <person name="Polansky O."/>
            <person name="Karasova D."/>
            <person name="Kubasova T."/>
            <person name="Cizek A."/>
            <person name="Rychlik I."/>
        </authorList>
    </citation>
    <scope>NUCLEOTIDE SEQUENCE [LARGE SCALE GENOMIC DNA]</scope>
    <source>
        <strain evidence="3">An273</strain>
    </source>
</reference>